<gene>
    <name evidence="3" type="ORF">BEMITA_LOCUS3982</name>
</gene>
<dbReference type="InterPro" id="IPR003323">
    <property type="entry name" value="OTU_dom"/>
</dbReference>
<organism evidence="3 4">
    <name type="scientific">Bemisia tabaci</name>
    <name type="common">Sweetpotato whitefly</name>
    <name type="synonym">Aleurodes tabaci</name>
    <dbReference type="NCBI Taxonomy" id="7038"/>
    <lineage>
        <taxon>Eukaryota</taxon>
        <taxon>Metazoa</taxon>
        <taxon>Ecdysozoa</taxon>
        <taxon>Arthropoda</taxon>
        <taxon>Hexapoda</taxon>
        <taxon>Insecta</taxon>
        <taxon>Pterygota</taxon>
        <taxon>Neoptera</taxon>
        <taxon>Paraneoptera</taxon>
        <taxon>Hemiptera</taxon>
        <taxon>Sternorrhyncha</taxon>
        <taxon>Aleyrodoidea</taxon>
        <taxon>Aleyrodidae</taxon>
        <taxon>Aleyrodinae</taxon>
        <taxon>Bemisia</taxon>
    </lineage>
</organism>
<feature type="region of interest" description="Disordered" evidence="1">
    <location>
        <begin position="176"/>
        <end position="199"/>
    </location>
</feature>
<dbReference type="PANTHER" id="PTHR45786">
    <property type="entry name" value="DNA BINDING PROTEIN-LIKE"/>
    <property type="match status" value="1"/>
</dbReference>
<name>A0A9P0A7C4_BEMTA</name>
<evidence type="ECO:0000313" key="3">
    <source>
        <dbReference type="EMBL" id="CAH0384682.1"/>
    </source>
</evidence>
<feature type="domain" description="OTU" evidence="2">
    <location>
        <begin position="3"/>
        <end position="136"/>
    </location>
</feature>
<dbReference type="CDD" id="cd22757">
    <property type="entry name" value="OTU_P87_VP80-like"/>
    <property type="match status" value="1"/>
</dbReference>
<dbReference type="AlphaFoldDB" id="A0A9P0A7C4"/>
<reference evidence="3" key="1">
    <citation type="submission" date="2021-12" db="EMBL/GenBank/DDBJ databases">
        <authorList>
            <person name="King R."/>
        </authorList>
    </citation>
    <scope>NUCLEOTIDE SEQUENCE</scope>
</reference>
<dbReference type="Gene3D" id="3.90.70.80">
    <property type="match status" value="1"/>
</dbReference>
<dbReference type="InterPro" id="IPR038765">
    <property type="entry name" value="Papain-like_cys_pep_sf"/>
</dbReference>
<feature type="compositionally biased region" description="Basic residues" evidence="1">
    <location>
        <begin position="186"/>
        <end position="198"/>
    </location>
</feature>
<feature type="region of interest" description="Disordered" evidence="1">
    <location>
        <begin position="359"/>
        <end position="382"/>
    </location>
</feature>
<feature type="region of interest" description="Disordered" evidence="1">
    <location>
        <begin position="259"/>
        <end position="279"/>
    </location>
</feature>
<dbReference type="PANTHER" id="PTHR45786:SF74">
    <property type="entry name" value="ATP-DEPENDENT DNA HELICASE"/>
    <property type="match status" value="1"/>
</dbReference>
<feature type="region of interest" description="Disordered" evidence="1">
    <location>
        <begin position="229"/>
        <end position="248"/>
    </location>
</feature>
<dbReference type="SUPFAM" id="SSF54001">
    <property type="entry name" value="Cysteine proteinases"/>
    <property type="match status" value="1"/>
</dbReference>
<feature type="compositionally biased region" description="Basic and acidic residues" evidence="1">
    <location>
        <begin position="229"/>
        <end position="246"/>
    </location>
</feature>
<dbReference type="PROSITE" id="PS50802">
    <property type="entry name" value="OTU"/>
    <property type="match status" value="1"/>
</dbReference>
<evidence type="ECO:0000256" key="1">
    <source>
        <dbReference type="SAM" id="MobiDB-lite"/>
    </source>
</evidence>
<dbReference type="EMBL" id="OU963863">
    <property type="protein sequence ID" value="CAH0384682.1"/>
    <property type="molecule type" value="Genomic_DNA"/>
</dbReference>
<dbReference type="Pfam" id="PF02338">
    <property type="entry name" value="OTU"/>
    <property type="match status" value="1"/>
</dbReference>
<feature type="compositionally biased region" description="Polar residues" evidence="1">
    <location>
        <begin position="363"/>
        <end position="375"/>
    </location>
</feature>
<sequence>MEPIIREIGGDGNCLFRAISFCVYASEDHHFEVKSRAVKEIVHNWNDYSPFIIGDRAYEHQIIDTSDYENLMLLDGKHGGYPEIVAASALFPDFQFRVYREGNMYQYSIFGDGPHVGNLLYYGGGEKGHFNVIIFDNIISSENQRDNCVNYNKTLCSQDESGNDKPINAVECVRGREESLGGQKGGRPKLERKRKSLRNFRESHEVKNRVRHLRNVVKNDLRSHVLETERRTRKNSDSTFHPRDLSGNDIPINAVECVGGREDSSGGQKGGRPKLKRKSLRNFRVSREVINRVRHLRNVVKYDLRYHAMEIGRRTGKNSDSFFHSWDLSCNDISINAAECVARDLSCNNDISVNAVERVRGRGNSSGDQKGGRSNLTRKRKSLRALRESEEVNNRVTYLRCVESLFQGSSTENRLRPWNAQPLSAFSYTESLDYAKKAAIGKMCHLCEFCNALKFSDEPKGLCCSSGKVILSSLRPPPEPLQSLLNGEHVESKHFMHQIRAYNSAFQMTSFGATEISEGHFMPTFKIQGQVYHLIGSLLPPNKDVSKYLQIYFVSDYRAQVDIRMSIIPTLKRELVTQLQEMLHGINPYVVSFKSALESIPQANISNFKIVINADKKPPNEHRGCYNEPSTNEVAVLMVGENCDNRDIVLRMRDNKLKRISETHRSYDALQYPLMIPYGEDGYNFFIKQTDKSSGEETNKKVSALQFSSYRLMIRQGETNFLLCCKNLSNQFWVDQYAKIETERLLFIRLNQKKLRAENYIHLQDALRGDEGGENVGQLVILPSSFTGSPRYMHEKTQDAFCYVRKYGRPDLFITCTTNPRWSEIQENLMTGQLPQDRHDTYCIASFQFETEKINGFAHKTENIWRSSVPYVFCRVAKTRITSCAYFIVA</sequence>
<dbReference type="Pfam" id="PF14214">
    <property type="entry name" value="Helitron_like_N"/>
    <property type="match status" value="1"/>
</dbReference>
<accession>A0A9P0A7C4</accession>
<dbReference type="InterPro" id="IPR025476">
    <property type="entry name" value="Helitron_helicase-like"/>
</dbReference>
<dbReference type="Proteomes" id="UP001152759">
    <property type="component" value="Chromosome 2"/>
</dbReference>
<proteinExistence type="predicted"/>
<evidence type="ECO:0000259" key="2">
    <source>
        <dbReference type="PROSITE" id="PS50802"/>
    </source>
</evidence>
<evidence type="ECO:0000313" key="4">
    <source>
        <dbReference type="Proteomes" id="UP001152759"/>
    </source>
</evidence>
<protein>
    <recommendedName>
        <fullName evidence="2">OTU domain-containing protein</fullName>
    </recommendedName>
</protein>
<keyword evidence="4" id="KW-1185">Reference proteome</keyword>